<feature type="region of interest" description="Disordered" evidence="4">
    <location>
        <begin position="277"/>
        <end position="317"/>
    </location>
</feature>
<evidence type="ECO:0000313" key="7">
    <source>
        <dbReference type="Proteomes" id="UP000001058"/>
    </source>
</evidence>
<evidence type="ECO:0000259" key="5">
    <source>
        <dbReference type="Pfam" id="PF22780"/>
    </source>
</evidence>
<evidence type="ECO:0000256" key="2">
    <source>
        <dbReference type="ARBA" id="ARBA00022630"/>
    </source>
</evidence>
<feature type="region of interest" description="Disordered" evidence="4">
    <location>
        <begin position="1"/>
        <end position="23"/>
    </location>
</feature>
<dbReference type="OrthoDB" id="9930022at2759"/>
<dbReference type="Gene3D" id="2.40.30.10">
    <property type="entry name" value="Translation factors"/>
    <property type="match status" value="1"/>
</dbReference>
<dbReference type="KEGG" id="vcn:VOLCADRAFT_106515"/>
<dbReference type="PANTHER" id="PTHR42887:SF2">
    <property type="entry name" value="OS12G0638800 PROTEIN"/>
    <property type="match status" value="1"/>
</dbReference>
<dbReference type="InterPro" id="IPR004792">
    <property type="entry name" value="BaiN-like"/>
</dbReference>
<dbReference type="PANTHER" id="PTHR42887">
    <property type="entry name" value="OS12G0638800 PROTEIN"/>
    <property type="match status" value="1"/>
</dbReference>
<keyword evidence="3" id="KW-0274">FAD</keyword>
<comment type="cofactor">
    <cofactor evidence="1">
        <name>FAD</name>
        <dbReference type="ChEBI" id="CHEBI:57692"/>
    </cofactor>
</comment>
<evidence type="ECO:0000256" key="3">
    <source>
        <dbReference type="ARBA" id="ARBA00022827"/>
    </source>
</evidence>
<dbReference type="InterPro" id="IPR023166">
    <property type="entry name" value="BaiN-like_dom_sf"/>
</dbReference>
<name>D8U814_VOLCA</name>
<feature type="compositionally biased region" description="Polar residues" evidence="4">
    <location>
        <begin position="1"/>
        <end position="17"/>
    </location>
</feature>
<feature type="domain" description="RsdA/BaiN/AoA(So)-like insert" evidence="5">
    <location>
        <begin position="398"/>
        <end position="468"/>
    </location>
</feature>
<dbReference type="Gene3D" id="1.10.8.260">
    <property type="entry name" value="HI0933 insert domain-like"/>
    <property type="match status" value="1"/>
</dbReference>
<keyword evidence="7" id="KW-1185">Reference proteome</keyword>
<dbReference type="RefSeq" id="XP_002954782.1">
    <property type="nucleotide sequence ID" value="XM_002954736.1"/>
</dbReference>
<reference evidence="6 7" key="1">
    <citation type="journal article" date="2010" name="Science">
        <title>Genomic analysis of organismal complexity in the multicellular green alga Volvox carteri.</title>
        <authorList>
            <person name="Prochnik S.E."/>
            <person name="Umen J."/>
            <person name="Nedelcu A.M."/>
            <person name="Hallmann A."/>
            <person name="Miller S.M."/>
            <person name="Nishii I."/>
            <person name="Ferris P."/>
            <person name="Kuo A."/>
            <person name="Mitros T."/>
            <person name="Fritz-Laylin L.K."/>
            <person name="Hellsten U."/>
            <person name="Chapman J."/>
            <person name="Simakov O."/>
            <person name="Rensing S.A."/>
            <person name="Terry A."/>
            <person name="Pangilinan J."/>
            <person name="Kapitonov V."/>
            <person name="Jurka J."/>
            <person name="Salamov A."/>
            <person name="Shapiro H."/>
            <person name="Schmutz J."/>
            <person name="Grimwood J."/>
            <person name="Lindquist E."/>
            <person name="Lucas S."/>
            <person name="Grigoriev I.V."/>
            <person name="Schmitt R."/>
            <person name="Kirk D."/>
            <person name="Rokhsar D.S."/>
        </authorList>
    </citation>
    <scope>NUCLEOTIDE SEQUENCE [LARGE SCALE GENOMIC DNA]</scope>
    <source>
        <strain evidence="7">f. Nagariensis / Eve</strain>
    </source>
</reference>
<organism evidence="7">
    <name type="scientific">Volvox carteri f. nagariensis</name>
    <dbReference type="NCBI Taxonomy" id="3068"/>
    <lineage>
        <taxon>Eukaryota</taxon>
        <taxon>Viridiplantae</taxon>
        <taxon>Chlorophyta</taxon>
        <taxon>core chlorophytes</taxon>
        <taxon>Chlorophyceae</taxon>
        <taxon>CS clade</taxon>
        <taxon>Chlamydomonadales</taxon>
        <taxon>Volvocaceae</taxon>
        <taxon>Volvox</taxon>
    </lineage>
</organism>
<feature type="compositionally biased region" description="Gly residues" evidence="4">
    <location>
        <begin position="284"/>
        <end position="308"/>
    </location>
</feature>
<dbReference type="GeneID" id="9621459"/>
<dbReference type="AlphaFoldDB" id="D8U814"/>
<dbReference type="EMBL" id="GL378366">
    <property type="protein sequence ID" value="EFJ44188.1"/>
    <property type="molecule type" value="Genomic_DNA"/>
</dbReference>
<evidence type="ECO:0000313" key="6">
    <source>
        <dbReference type="EMBL" id="EFJ44188.1"/>
    </source>
</evidence>
<dbReference type="Proteomes" id="UP000001058">
    <property type="component" value="Unassembled WGS sequence"/>
</dbReference>
<dbReference type="InterPro" id="IPR036188">
    <property type="entry name" value="FAD/NAD-bd_sf"/>
</dbReference>
<sequence>MLQRCSSALQNGSHASGPSSSPPYEPIHVTIVGGGAAGLTAAFFAAEHGARLLYYAQRRGNPAFRAQAPPQPCTQVTVLERTREAGKKILMSGGARCNVLPFEVDIHTDYFSESSASAVRAVFASWNLDLCKACFRSRLRDSDSCGSGIFSQLEDPHWGVGLDLQLEEETRKYFPSSNSAREVRDRLVAACQARGVVFKYNASVEGLQLLQTPQEEDGNVHVPPPAVAAAAEPPQGPVSEPAVSEAATVGGVAGAAAAVEVVEEDLGAVRRASAAAAGPAGVDGVSGGGGGGGGAGGGEKGVGGGSGARKGKKGRGPRISGAELAVAVAAAEAEAAAASSTTNATAQARWLCRLQDGTEHVTDKLVIATGGLSFPAVGTDGTGHLLIRALGHSLHEPYPALTPLTGAHPAGGQLAGVSMYGIELSVQVPGVRRPKFSERTAFLFTHRGYSGPAVLDLSHYAVKALARGHGAAAAAAAAVKSVAGAAATAVAGSSGRYVEMGLPSIHVNWTHESAEVWDERIRAVQQAGGTALVTTLLQRHGVRERLAEALVSELGLVDRRVCDVKKAERAALVSALTSYELPYNGHEGYKKAEVTGGGVRLEEINCATMESRPRNLQEPPSTFRLSPLI</sequence>
<dbReference type="InParanoid" id="D8U814"/>
<evidence type="ECO:0000256" key="1">
    <source>
        <dbReference type="ARBA" id="ARBA00001974"/>
    </source>
</evidence>
<proteinExistence type="predicted"/>
<dbReference type="SUPFAM" id="SSF51905">
    <property type="entry name" value="FAD/NAD(P)-binding domain"/>
    <property type="match status" value="1"/>
</dbReference>
<dbReference type="SUPFAM" id="SSF160996">
    <property type="entry name" value="HI0933 insert domain-like"/>
    <property type="match status" value="1"/>
</dbReference>
<keyword evidence="2" id="KW-0285">Flavoprotein</keyword>
<dbReference type="eggNOG" id="ENOG502QT7P">
    <property type="taxonomic scope" value="Eukaryota"/>
</dbReference>
<dbReference type="InterPro" id="IPR055178">
    <property type="entry name" value="RsdA/BaiN/AoA(So)-like_dom"/>
</dbReference>
<dbReference type="Gene3D" id="3.50.50.60">
    <property type="entry name" value="FAD/NAD(P)-binding domain"/>
    <property type="match status" value="2"/>
</dbReference>
<gene>
    <name evidence="6" type="ORF">VOLCADRAFT_106515</name>
</gene>
<accession>D8U814</accession>
<evidence type="ECO:0000256" key="4">
    <source>
        <dbReference type="SAM" id="MobiDB-lite"/>
    </source>
</evidence>
<dbReference type="STRING" id="3068.D8U814"/>
<dbReference type="Pfam" id="PF22780">
    <property type="entry name" value="HI0933_like_1st"/>
    <property type="match status" value="1"/>
</dbReference>
<protein>
    <recommendedName>
        <fullName evidence="5">RsdA/BaiN/AoA(So)-like insert domain-containing protein</fullName>
    </recommendedName>
</protein>